<sequence length="117" mass="13343">MALVFSSSRFMKANQYLQKQHLFRNHHHQSPSSSSNLPKKAPQTQKKDKIRIREEPLWTMYCKGKKNGYNVWREATEKDLYVIELLKAMLMGVGVLPSRFEVEEGGGGGEGGELAYV</sequence>
<protein>
    <submittedName>
        <fullName evidence="2">Uncharacterized protein</fullName>
    </submittedName>
</protein>
<comment type="caution">
    <text evidence="2">The sequence shown here is derived from an EMBL/GenBank/DDBJ whole genome shotgun (WGS) entry which is preliminary data.</text>
</comment>
<dbReference type="InterPro" id="IPR006460">
    <property type="entry name" value="MIZ1-like_pln"/>
</dbReference>
<dbReference type="AlphaFoldDB" id="A0AAN9N7Y1"/>
<accession>A0AAN9N7Y1</accession>
<organism evidence="2 3">
    <name type="scientific">Phaseolus coccineus</name>
    <name type="common">Scarlet runner bean</name>
    <name type="synonym">Phaseolus multiflorus</name>
    <dbReference type="NCBI Taxonomy" id="3886"/>
    <lineage>
        <taxon>Eukaryota</taxon>
        <taxon>Viridiplantae</taxon>
        <taxon>Streptophyta</taxon>
        <taxon>Embryophyta</taxon>
        <taxon>Tracheophyta</taxon>
        <taxon>Spermatophyta</taxon>
        <taxon>Magnoliopsida</taxon>
        <taxon>eudicotyledons</taxon>
        <taxon>Gunneridae</taxon>
        <taxon>Pentapetalae</taxon>
        <taxon>rosids</taxon>
        <taxon>fabids</taxon>
        <taxon>Fabales</taxon>
        <taxon>Fabaceae</taxon>
        <taxon>Papilionoideae</taxon>
        <taxon>50 kb inversion clade</taxon>
        <taxon>NPAAA clade</taxon>
        <taxon>indigoferoid/millettioid clade</taxon>
        <taxon>Phaseoleae</taxon>
        <taxon>Phaseolus</taxon>
    </lineage>
</organism>
<evidence type="ECO:0000313" key="2">
    <source>
        <dbReference type="EMBL" id="KAK7368155.1"/>
    </source>
</evidence>
<dbReference type="GO" id="GO:0010274">
    <property type="term" value="P:hydrotropism"/>
    <property type="evidence" value="ECO:0007669"/>
    <property type="project" value="InterPro"/>
</dbReference>
<feature type="region of interest" description="Disordered" evidence="1">
    <location>
        <begin position="21"/>
        <end position="50"/>
    </location>
</feature>
<dbReference type="PANTHER" id="PTHR31696:SF4">
    <property type="entry name" value="OS08G0171800 PROTEIN"/>
    <property type="match status" value="1"/>
</dbReference>
<gene>
    <name evidence="2" type="ORF">VNO80_10178</name>
</gene>
<dbReference type="Proteomes" id="UP001374584">
    <property type="component" value="Unassembled WGS sequence"/>
</dbReference>
<keyword evidence="3" id="KW-1185">Reference proteome</keyword>
<dbReference type="EMBL" id="JAYMYR010000004">
    <property type="protein sequence ID" value="KAK7368155.1"/>
    <property type="molecule type" value="Genomic_DNA"/>
</dbReference>
<reference evidence="2 3" key="1">
    <citation type="submission" date="2024-01" db="EMBL/GenBank/DDBJ databases">
        <title>The genomes of 5 underutilized Papilionoideae crops provide insights into root nodulation and disease resistanc.</title>
        <authorList>
            <person name="Jiang F."/>
        </authorList>
    </citation>
    <scope>NUCLEOTIDE SEQUENCE [LARGE SCALE GENOMIC DNA]</scope>
    <source>
        <strain evidence="2">JINMINGXINNONG_FW02</strain>
        <tissue evidence="2">Leaves</tissue>
    </source>
</reference>
<evidence type="ECO:0000256" key="1">
    <source>
        <dbReference type="SAM" id="MobiDB-lite"/>
    </source>
</evidence>
<proteinExistence type="predicted"/>
<dbReference type="PANTHER" id="PTHR31696">
    <property type="entry name" value="PROTEIN MIZU-KUSSEI 1"/>
    <property type="match status" value="1"/>
</dbReference>
<evidence type="ECO:0000313" key="3">
    <source>
        <dbReference type="Proteomes" id="UP001374584"/>
    </source>
</evidence>
<name>A0AAN9N7Y1_PHACN</name>
<dbReference type="Pfam" id="PF04759">
    <property type="entry name" value="DUF617"/>
    <property type="match status" value="1"/>
</dbReference>